<dbReference type="EMBL" id="MU865059">
    <property type="protein sequence ID" value="KAK4458715.1"/>
    <property type="molecule type" value="Genomic_DNA"/>
</dbReference>
<evidence type="ECO:0000256" key="1">
    <source>
        <dbReference type="SAM" id="MobiDB-lite"/>
    </source>
</evidence>
<gene>
    <name evidence="3" type="ORF">QBC42DRAFT_313861</name>
</gene>
<keyword evidence="4" id="KW-1185">Reference proteome</keyword>
<dbReference type="PANTHER" id="PTHR24359:SF37">
    <property type="entry name" value="PROTEIN KINASE DOMAIN-CONTAINING PROTEIN"/>
    <property type="match status" value="1"/>
</dbReference>
<evidence type="ECO:0000313" key="4">
    <source>
        <dbReference type="Proteomes" id="UP001321749"/>
    </source>
</evidence>
<dbReference type="Gene3D" id="3.30.200.20">
    <property type="entry name" value="Phosphorylase Kinase, domain 1"/>
    <property type="match status" value="1"/>
</dbReference>
<dbReference type="InterPro" id="IPR000719">
    <property type="entry name" value="Prot_kinase_dom"/>
</dbReference>
<keyword evidence="3" id="KW-0418">Kinase</keyword>
<reference evidence="3" key="1">
    <citation type="journal article" date="2023" name="Mol. Phylogenet. Evol.">
        <title>Genome-scale phylogeny and comparative genomics of the fungal order Sordariales.</title>
        <authorList>
            <person name="Hensen N."/>
            <person name="Bonometti L."/>
            <person name="Westerberg I."/>
            <person name="Brannstrom I.O."/>
            <person name="Guillou S."/>
            <person name="Cros-Aarteil S."/>
            <person name="Calhoun S."/>
            <person name="Haridas S."/>
            <person name="Kuo A."/>
            <person name="Mondo S."/>
            <person name="Pangilinan J."/>
            <person name="Riley R."/>
            <person name="LaButti K."/>
            <person name="Andreopoulos B."/>
            <person name="Lipzen A."/>
            <person name="Chen C."/>
            <person name="Yan M."/>
            <person name="Daum C."/>
            <person name="Ng V."/>
            <person name="Clum A."/>
            <person name="Steindorff A."/>
            <person name="Ohm R.A."/>
            <person name="Martin F."/>
            <person name="Silar P."/>
            <person name="Natvig D.O."/>
            <person name="Lalanne C."/>
            <person name="Gautier V."/>
            <person name="Ament-Velasquez S.L."/>
            <person name="Kruys A."/>
            <person name="Hutchinson M.I."/>
            <person name="Powell A.J."/>
            <person name="Barry K."/>
            <person name="Miller A.N."/>
            <person name="Grigoriev I.V."/>
            <person name="Debuchy R."/>
            <person name="Gladieux P."/>
            <person name="Hiltunen Thoren M."/>
            <person name="Johannesson H."/>
        </authorList>
    </citation>
    <scope>NUCLEOTIDE SEQUENCE</scope>
    <source>
        <strain evidence="3">PSN324</strain>
    </source>
</reference>
<name>A0AAV9HF88_9PEZI</name>
<dbReference type="AlphaFoldDB" id="A0AAV9HF88"/>
<dbReference type="InterPro" id="IPR011009">
    <property type="entry name" value="Kinase-like_dom_sf"/>
</dbReference>
<dbReference type="Gene3D" id="1.10.510.10">
    <property type="entry name" value="Transferase(Phosphotransferase) domain 1"/>
    <property type="match status" value="1"/>
</dbReference>
<evidence type="ECO:0000313" key="3">
    <source>
        <dbReference type="EMBL" id="KAK4458715.1"/>
    </source>
</evidence>
<dbReference type="Proteomes" id="UP001321749">
    <property type="component" value="Unassembled WGS sequence"/>
</dbReference>
<dbReference type="CDD" id="cd00180">
    <property type="entry name" value="PKc"/>
    <property type="match status" value="1"/>
</dbReference>
<comment type="caution">
    <text evidence="3">The sequence shown here is derived from an EMBL/GenBank/DDBJ whole genome shotgun (WGS) entry which is preliminary data.</text>
</comment>
<accession>A0AAV9HF88</accession>
<dbReference type="PANTHER" id="PTHR24359">
    <property type="entry name" value="SERINE/THREONINE-PROTEIN KINASE SBK1"/>
    <property type="match status" value="1"/>
</dbReference>
<sequence length="545" mass="62236">MTASTFSISSLTPLNMEMGTIEDDLWNIIITNQNNAFSGRGWVSSDKLDELLRERQRDIQRLCGIDDDGLEELNGVIRIVFTLIHFSKLNQTTYRAIRDMNMTDDHLPVRYEKSPTHLFLSEARIIEDRQRSQETITPFLENRSDCERFANEQFYFWVPSFGKGEYSDLDGRCNLPIYVIQKSVSSGSFGDVSKVKVHHAHLKSEDPETPVTEENNPVLALKILKADSQQEFDQERVALSKLQHCKNPHLITLIASFKRGTDFHFLFPWAEGGDLRSFWEQSWEKHGFKQQREGISWALGQMIGIAKAVEDLHKVQPRDDLGGAKENCRHGDLRPENILAFGDKKSNGDVVWRLCITDAGLAKFHERITNERITGTTTTRGSIEYAPPESRVEDRNKPRSRVYDMWSLGCIFLEFAIWLVGGSAAVDKSRHKRFKEDQYQAYHRKGKLRSQVKDDISLIRTKGFRKLADIIEDKLLVEERKRIGASGLVAALEDWVVKNPSLPVIVDGSDRESGAPLPNQELVDGGGRRRKRDALVALASRFRHQ</sequence>
<keyword evidence="3" id="KW-0808">Transferase</keyword>
<protein>
    <submittedName>
        <fullName evidence="3">Kinase-like domain-containing protein</fullName>
    </submittedName>
</protein>
<dbReference type="GO" id="GO:0004674">
    <property type="term" value="F:protein serine/threonine kinase activity"/>
    <property type="evidence" value="ECO:0007669"/>
    <property type="project" value="TreeGrafter"/>
</dbReference>
<feature type="region of interest" description="Disordered" evidence="1">
    <location>
        <begin position="509"/>
        <end position="528"/>
    </location>
</feature>
<dbReference type="PROSITE" id="PS50011">
    <property type="entry name" value="PROTEIN_KINASE_DOM"/>
    <property type="match status" value="1"/>
</dbReference>
<dbReference type="GO" id="GO:0005524">
    <property type="term" value="F:ATP binding"/>
    <property type="evidence" value="ECO:0007669"/>
    <property type="project" value="InterPro"/>
</dbReference>
<feature type="domain" description="Protein kinase" evidence="2">
    <location>
        <begin position="178"/>
        <end position="496"/>
    </location>
</feature>
<evidence type="ECO:0000259" key="2">
    <source>
        <dbReference type="PROSITE" id="PS50011"/>
    </source>
</evidence>
<dbReference type="SUPFAM" id="SSF56112">
    <property type="entry name" value="Protein kinase-like (PK-like)"/>
    <property type="match status" value="1"/>
</dbReference>
<proteinExistence type="predicted"/>
<dbReference type="Pfam" id="PF00069">
    <property type="entry name" value="Pkinase"/>
    <property type="match status" value="1"/>
</dbReference>
<reference evidence="3" key="2">
    <citation type="submission" date="2023-06" db="EMBL/GenBank/DDBJ databases">
        <authorList>
            <consortium name="Lawrence Berkeley National Laboratory"/>
            <person name="Mondo S.J."/>
            <person name="Hensen N."/>
            <person name="Bonometti L."/>
            <person name="Westerberg I."/>
            <person name="Brannstrom I.O."/>
            <person name="Guillou S."/>
            <person name="Cros-Aarteil S."/>
            <person name="Calhoun S."/>
            <person name="Haridas S."/>
            <person name="Kuo A."/>
            <person name="Pangilinan J."/>
            <person name="Riley R."/>
            <person name="Labutti K."/>
            <person name="Andreopoulos B."/>
            <person name="Lipzen A."/>
            <person name="Chen C."/>
            <person name="Yanf M."/>
            <person name="Daum C."/>
            <person name="Ng V."/>
            <person name="Clum A."/>
            <person name="Steindorff A."/>
            <person name="Ohm R."/>
            <person name="Martin F."/>
            <person name="Silar P."/>
            <person name="Natvig D."/>
            <person name="Lalanne C."/>
            <person name="Gautier V."/>
            <person name="Ament-Velasquez S.L."/>
            <person name="Kruys A."/>
            <person name="Hutchinson M.I."/>
            <person name="Powell A.J."/>
            <person name="Barry K."/>
            <person name="Miller A.N."/>
            <person name="Grigoriev I.V."/>
            <person name="Debuchy R."/>
            <person name="Gladieux P."/>
            <person name="Thoren M.H."/>
            <person name="Johannesson H."/>
        </authorList>
    </citation>
    <scope>NUCLEOTIDE SEQUENCE</scope>
    <source>
        <strain evidence="3">PSN324</strain>
    </source>
</reference>
<organism evidence="3 4">
    <name type="scientific">Cladorrhinum samala</name>
    <dbReference type="NCBI Taxonomy" id="585594"/>
    <lineage>
        <taxon>Eukaryota</taxon>
        <taxon>Fungi</taxon>
        <taxon>Dikarya</taxon>
        <taxon>Ascomycota</taxon>
        <taxon>Pezizomycotina</taxon>
        <taxon>Sordariomycetes</taxon>
        <taxon>Sordariomycetidae</taxon>
        <taxon>Sordariales</taxon>
        <taxon>Podosporaceae</taxon>
        <taxon>Cladorrhinum</taxon>
    </lineage>
</organism>